<comment type="caution">
    <text evidence="1">The sequence shown here is derived from an EMBL/GenBank/DDBJ whole genome shotgun (WGS) entry which is preliminary data.</text>
</comment>
<dbReference type="RefSeq" id="WP_377049216.1">
    <property type="nucleotide sequence ID" value="NZ_JBHLVZ010000002.1"/>
</dbReference>
<gene>
    <name evidence="1" type="ORF">ACFFIC_05960</name>
</gene>
<accession>A0ABV6INE8</accession>
<keyword evidence="2" id="KW-1185">Reference proteome</keyword>
<sequence length="74" mass="8145">MTRPCIKTAAQALEAFDKLTATRQITAALGASLEHIRPGSPEWSETILQLQACSQATFDLTWALRDFLTLLAQL</sequence>
<evidence type="ECO:0000313" key="1">
    <source>
        <dbReference type="EMBL" id="MFC0385096.1"/>
    </source>
</evidence>
<organism evidence="1 2">
    <name type="scientific">Muricoccus vinaceus</name>
    <dbReference type="NCBI Taxonomy" id="424704"/>
    <lineage>
        <taxon>Bacteria</taxon>
        <taxon>Pseudomonadati</taxon>
        <taxon>Pseudomonadota</taxon>
        <taxon>Alphaproteobacteria</taxon>
        <taxon>Acetobacterales</taxon>
        <taxon>Roseomonadaceae</taxon>
        <taxon>Muricoccus</taxon>
    </lineage>
</organism>
<protein>
    <submittedName>
        <fullName evidence="1">Uncharacterized protein</fullName>
    </submittedName>
</protein>
<name>A0ABV6INE8_9PROT</name>
<proteinExistence type="predicted"/>
<dbReference type="EMBL" id="JBHLVZ010000002">
    <property type="protein sequence ID" value="MFC0385096.1"/>
    <property type="molecule type" value="Genomic_DNA"/>
</dbReference>
<evidence type="ECO:0000313" key="2">
    <source>
        <dbReference type="Proteomes" id="UP001589789"/>
    </source>
</evidence>
<dbReference type="Proteomes" id="UP001589789">
    <property type="component" value="Unassembled WGS sequence"/>
</dbReference>
<reference evidence="1 2" key="1">
    <citation type="submission" date="2024-09" db="EMBL/GenBank/DDBJ databases">
        <authorList>
            <person name="Sun Q."/>
            <person name="Mori K."/>
        </authorList>
    </citation>
    <scope>NUCLEOTIDE SEQUENCE [LARGE SCALE GENOMIC DNA]</scope>
    <source>
        <strain evidence="1 2">CCM 7468</strain>
    </source>
</reference>